<dbReference type="CDD" id="cd07711">
    <property type="entry name" value="MBLAC1-like_MBL-fold"/>
    <property type="match status" value="1"/>
</dbReference>
<dbReference type="PANTHER" id="PTHR23200">
    <property type="entry name" value="METALLO-BETA-LACTAMASE DOMAIN-CONTAINING PROTEIN 1"/>
    <property type="match status" value="1"/>
</dbReference>
<organism evidence="3 4">
    <name type="scientific">Strongyloides papillosus</name>
    <name type="common">Intestinal threadworm</name>
    <dbReference type="NCBI Taxonomy" id="174720"/>
    <lineage>
        <taxon>Eukaryota</taxon>
        <taxon>Metazoa</taxon>
        <taxon>Ecdysozoa</taxon>
        <taxon>Nematoda</taxon>
        <taxon>Chromadorea</taxon>
        <taxon>Rhabditida</taxon>
        <taxon>Tylenchina</taxon>
        <taxon>Panagrolaimomorpha</taxon>
        <taxon>Strongyloidoidea</taxon>
        <taxon>Strongyloididae</taxon>
        <taxon>Strongyloides</taxon>
    </lineage>
</organism>
<dbReference type="AlphaFoldDB" id="A0A0N5B923"/>
<dbReference type="Pfam" id="PF00753">
    <property type="entry name" value="Lactamase_B"/>
    <property type="match status" value="1"/>
</dbReference>
<feature type="region of interest" description="Disordered" evidence="1">
    <location>
        <begin position="273"/>
        <end position="301"/>
    </location>
</feature>
<name>A0A0N5B923_STREA</name>
<protein>
    <submittedName>
        <fullName evidence="4">Lactamase_B domain-containing protein</fullName>
    </submittedName>
</protein>
<dbReference type="Gene3D" id="3.60.15.10">
    <property type="entry name" value="Ribonuclease Z/Hydroxyacylglutathione hydrolase-like"/>
    <property type="match status" value="1"/>
</dbReference>
<evidence type="ECO:0000313" key="4">
    <source>
        <dbReference type="WBParaSite" id="SPAL_0000254500.1"/>
    </source>
</evidence>
<dbReference type="InterPro" id="IPR001279">
    <property type="entry name" value="Metallo-B-lactamas"/>
</dbReference>
<feature type="domain" description="Metallo-beta-lactamase" evidence="2">
    <location>
        <begin position="12"/>
        <end position="181"/>
    </location>
</feature>
<sequence>MLEKTPLINKCIGSVTLIKDNGYFIVVDSPSATDMISKETMLKVLASQHLSPKEIQMAITTHGHPDHFGQGNLFSNARHFFSTYEYTDNTYVTTDLATNDSMKLTHHVEVWNTPGHTNQDISLIVRTSCCGTVAVVGDLFYDENDANGNIQSWIDDAWNGKIGMISRRKVICNANRIIPGHGPMFKVTDAMKKLYNCSKCTKCAIINVRCKVCTPLVNKFSPTTTTTSTTESPTTTIITTTTEIPTTTITTTTTEIPTTTTLTTTTEIPTTTTITSTTETPTTTTITTTTEPPTTTTVTTTELPTTTTVTTTELPTTTIVTTTTKPPTTTTVTTTTETPTTTTLTTTTELPTTTIITTTTEIPTTTTTITTSSPTTTTETSTITFTFPSITEILTSTTIPPCFDGPQLQYYVFTHPCLPCPTCPVYYPARNGKVGFDFQEFASKYNPVIKGQNSVNGEIGNNDFTTTFNYQNVNKFLAPTQKYIQQPIIYPELNTFTLLQPFSKLSKTTVDNEKPSADSLPSIKINSKELPPPIKSAANNFMNYFRSHLSKNTPLEDKAKAIVNDALNVIKVMKVLNIGR</sequence>
<dbReference type="InterPro" id="IPR036866">
    <property type="entry name" value="RibonucZ/Hydroxyglut_hydro"/>
</dbReference>
<dbReference type="SUPFAM" id="SSF56281">
    <property type="entry name" value="Metallo-hydrolase/oxidoreductase"/>
    <property type="match status" value="1"/>
</dbReference>
<dbReference type="PANTHER" id="PTHR23200:SF39">
    <property type="entry name" value="PROTEIN CBG14679"/>
    <property type="match status" value="1"/>
</dbReference>
<dbReference type="Proteomes" id="UP000046392">
    <property type="component" value="Unplaced"/>
</dbReference>
<evidence type="ECO:0000313" key="3">
    <source>
        <dbReference type="Proteomes" id="UP000046392"/>
    </source>
</evidence>
<accession>A0A0N5B923</accession>
<keyword evidence="3" id="KW-1185">Reference proteome</keyword>
<dbReference type="SMART" id="SM00849">
    <property type="entry name" value="Lactamase_B"/>
    <property type="match status" value="1"/>
</dbReference>
<feature type="region of interest" description="Disordered" evidence="1">
    <location>
        <begin position="320"/>
        <end position="345"/>
    </location>
</feature>
<proteinExistence type="predicted"/>
<dbReference type="InterPro" id="IPR039344">
    <property type="entry name" value="MBLAC1"/>
</dbReference>
<evidence type="ECO:0000259" key="2">
    <source>
        <dbReference type="SMART" id="SM00849"/>
    </source>
</evidence>
<evidence type="ECO:0000256" key="1">
    <source>
        <dbReference type="SAM" id="MobiDB-lite"/>
    </source>
</evidence>
<dbReference type="WBParaSite" id="SPAL_0000254500.1">
    <property type="protein sequence ID" value="SPAL_0000254500.1"/>
    <property type="gene ID" value="SPAL_0000254500"/>
</dbReference>
<reference evidence="4" key="1">
    <citation type="submission" date="2017-02" db="UniProtKB">
        <authorList>
            <consortium name="WormBaseParasite"/>
        </authorList>
    </citation>
    <scope>IDENTIFICATION</scope>
</reference>